<feature type="region of interest" description="Disordered" evidence="2">
    <location>
        <begin position="24"/>
        <end position="47"/>
    </location>
</feature>
<accession>A0ABT1YBQ1</accession>
<evidence type="ECO:0000256" key="3">
    <source>
        <dbReference type="SAM" id="SignalP"/>
    </source>
</evidence>
<proteinExistence type="predicted"/>
<evidence type="ECO:0000256" key="2">
    <source>
        <dbReference type="SAM" id="MobiDB-lite"/>
    </source>
</evidence>
<reference evidence="4 5" key="1">
    <citation type="submission" date="2022-08" db="EMBL/GenBank/DDBJ databases">
        <title>Paenibacillus endoradicis sp. nov., Paenibacillus radicibacter sp. nov and Paenibacillus pararadicis sp. nov., three cold-adapted plant growth-promoting bacteria isolated from root of Larix gmelinii in Great Khingan.</title>
        <authorList>
            <person name="Xue H."/>
        </authorList>
    </citation>
    <scope>NUCLEOTIDE SEQUENCE [LARGE SCALE GENOMIC DNA]</scope>
    <source>
        <strain evidence="4 5">N5-1-1-5</strain>
    </source>
</reference>
<dbReference type="PANTHER" id="PTHR43649:SF33">
    <property type="entry name" value="POLYGALACTURONAN_RHAMNOGALACTURONAN-BINDING PROTEIN YTCQ"/>
    <property type="match status" value="1"/>
</dbReference>
<evidence type="ECO:0000313" key="5">
    <source>
        <dbReference type="Proteomes" id="UP001300012"/>
    </source>
</evidence>
<feature type="signal peptide" evidence="3">
    <location>
        <begin position="1"/>
        <end position="19"/>
    </location>
</feature>
<organism evidence="4 5">
    <name type="scientific">Paenibacillus radicis</name>
    <name type="common">ex Xue et al. 2023</name>
    <dbReference type="NCBI Taxonomy" id="2972489"/>
    <lineage>
        <taxon>Bacteria</taxon>
        <taxon>Bacillati</taxon>
        <taxon>Bacillota</taxon>
        <taxon>Bacilli</taxon>
        <taxon>Bacillales</taxon>
        <taxon>Paenibacillaceae</taxon>
        <taxon>Paenibacillus</taxon>
    </lineage>
</organism>
<keyword evidence="5" id="KW-1185">Reference proteome</keyword>
<gene>
    <name evidence="4" type="ORF">NV381_05315</name>
</gene>
<dbReference type="Gene3D" id="3.40.190.10">
    <property type="entry name" value="Periplasmic binding protein-like II"/>
    <property type="match status" value="2"/>
</dbReference>
<dbReference type="SUPFAM" id="SSF53850">
    <property type="entry name" value="Periplasmic binding protein-like II"/>
    <property type="match status" value="1"/>
</dbReference>
<keyword evidence="1 3" id="KW-0732">Signal</keyword>
<dbReference type="RefSeq" id="WP_258212234.1">
    <property type="nucleotide sequence ID" value="NZ_JANQBD010000003.1"/>
</dbReference>
<dbReference type="PANTHER" id="PTHR43649">
    <property type="entry name" value="ARABINOSE-BINDING PROTEIN-RELATED"/>
    <property type="match status" value="1"/>
</dbReference>
<comment type="caution">
    <text evidence="4">The sequence shown here is derived from an EMBL/GenBank/DDBJ whole genome shotgun (WGS) entry which is preliminary data.</text>
</comment>
<name>A0ABT1YBQ1_9BACL</name>
<sequence>MKKSKWMTCTLAVAMTVGAIGCSNGESGKPAESAKAGNESTKAPQGPTKFSISLRTLNYDYVEKSANLNDDKWVKELEKKTNTDLDIQLVPHAEFEKKMVQIFATGDIADVVQAGAGTSGKELAGSVQAGVFLELNDLIKQHAPNLLKAIPQAAWDEVTLNGKIYAIPEFISQPSRRATWVREDLMKKAGITKDPKTVEEYLEMLRAFKKIGVEHPFMGRQDFKYADIFFGAYDVYPYLSQFEVVNGTVQPKFFDNENMQKALQTYKTMFDEGLINKEFVTINPTNFKNIILSGKAGMWEMNAQELLQWETQLKQIVPDGKIKIIPSPVGTDGKGGGYLYSSGGRAYFINSKVAKDKIPGILKFFEWQVTEEADKWFDLTLPINPKTDAEVSEQRYLSGFLHMVKDDAYRKQILSATPEGTDLLKTFETILPNEGRGGLEFDPALQAMQKNPDITPLSDTAPPVLLSHMVKMVYGKEPISDWPKVIEEWKSKGGNEALKEANELYQKKSGIKLRGSEAQKWK</sequence>
<feature type="chain" id="PRO_5045366926" evidence="3">
    <location>
        <begin position="20"/>
        <end position="522"/>
    </location>
</feature>
<evidence type="ECO:0000313" key="4">
    <source>
        <dbReference type="EMBL" id="MCR8630618.1"/>
    </source>
</evidence>
<evidence type="ECO:0000256" key="1">
    <source>
        <dbReference type="ARBA" id="ARBA00022729"/>
    </source>
</evidence>
<dbReference type="InterPro" id="IPR050490">
    <property type="entry name" value="Bact_solute-bd_prot1"/>
</dbReference>
<dbReference type="Proteomes" id="UP001300012">
    <property type="component" value="Unassembled WGS sequence"/>
</dbReference>
<dbReference type="PROSITE" id="PS51257">
    <property type="entry name" value="PROKAR_LIPOPROTEIN"/>
    <property type="match status" value="1"/>
</dbReference>
<dbReference type="EMBL" id="JANQBD010000003">
    <property type="protein sequence ID" value="MCR8630618.1"/>
    <property type="molecule type" value="Genomic_DNA"/>
</dbReference>
<feature type="compositionally biased region" description="Polar residues" evidence="2">
    <location>
        <begin position="38"/>
        <end position="47"/>
    </location>
</feature>
<protein>
    <submittedName>
        <fullName evidence="4">Extracellular solute-binding protein</fullName>
    </submittedName>
</protein>